<sequence>MSDNLPPKQPFTIEHATFSARETELACSFAFSYDAVWEAVNSAATRLGLTVISANREVGLTVVKPPFSLLNFGRRIAITFLKLEKNHILVRSVYLHGFLCLESRHSRQQTLDGLFRAALLSLDKPKPQAPPVPPTATNEGQSAPTSKVAPGTSPAPPEQTRPPQTASPVQSAAEVQASAARTTPRAPSAAATTAAVDLDSLDFRHTDFESLPLTPPTGAEAARYRLRPPLQRQSGWGRSLGWFGLGLAIAILIFILSGGLSLLVQ</sequence>
<evidence type="ECO:0000313" key="4">
    <source>
        <dbReference type="Proteomes" id="UP000269883"/>
    </source>
</evidence>
<accession>A0A2Z6AUD7</accession>
<name>A0A2Z6AUD7_9BACT</name>
<reference evidence="3 4" key="1">
    <citation type="journal article" date="2018" name="Sci. Adv.">
        <title>Multi-heme cytochromes provide a pathway for survival in energy-limited environments.</title>
        <authorList>
            <person name="Deng X."/>
            <person name="Dohmae N."/>
            <person name="Nealson K.H."/>
            <person name="Hashimoto K."/>
            <person name="Okamoto A."/>
        </authorList>
    </citation>
    <scope>NUCLEOTIDE SEQUENCE [LARGE SCALE GENOMIC DNA]</scope>
    <source>
        <strain evidence="3 4">IS5</strain>
    </source>
</reference>
<dbReference type="OrthoDB" id="10003621at2"/>
<protein>
    <submittedName>
        <fullName evidence="3">Uncharacterized protein</fullName>
    </submittedName>
</protein>
<gene>
    <name evidence="3" type="ORF">DFE_0113</name>
</gene>
<dbReference type="RefSeq" id="WP_126375643.1">
    <property type="nucleotide sequence ID" value="NZ_AP017378.1"/>
</dbReference>
<dbReference type="AlphaFoldDB" id="A0A2Z6AUD7"/>
<dbReference type="EMBL" id="AP017378">
    <property type="protein sequence ID" value="BBD06839.1"/>
    <property type="molecule type" value="Genomic_DNA"/>
</dbReference>
<proteinExistence type="predicted"/>
<evidence type="ECO:0000256" key="1">
    <source>
        <dbReference type="SAM" id="MobiDB-lite"/>
    </source>
</evidence>
<keyword evidence="2" id="KW-0472">Membrane</keyword>
<organism evidence="3 4">
    <name type="scientific">Desulfovibrio ferrophilus</name>
    <dbReference type="NCBI Taxonomy" id="241368"/>
    <lineage>
        <taxon>Bacteria</taxon>
        <taxon>Pseudomonadati</taxon>
        <taxon>Thermodesulfobacteriota</taxon>
        <taxon>Desulfovibrionia</taxon>
        <taxon>Desulfovibrionales</taxon>
        <taxon>Desulfovibrionaceae</taxon>
        <taxon>Desulfovibrio</taxon>
    </lineage>
</organism>
<feature type="compositionally biased region" description="Low complexity" evidence="1">
    <location>
        <begin position="166"/>
        <end position="193"/>
    </location>
</feature>
<keyword evidence="4" id="KW-1185">Reference proteome</keyword>
<keyword evidence="2" id="KW-1133">Transmembrane helix</keyword>
<keyword evidence="2" id="KW-0812">Transmembrane</keyword>
<dbReference type="Proteomes" id="UP000269883">
    <property type="component" value="Chromosome"/>
</dbReference>
<feature type="region of interest" description="Disordered" evidence="1">
    <location>
        <begin position="124"/>
        <end position="193"/>
    </location>
</feature>
<evidence type="ECO:0000313" key="3">
    <source>
        <dbReference type="EMBL" id="BBD06839.1"/>
    </source>
</evidence>
<feature type="transmembrane region" description="Helical" evidence="2">
    <location>
        <begin position="240"/>
        <end position="264"/>
    </location>
</feature>
<dbReference type="KEGG" id="dfl:DFE_0113"/>
<evidence type="ECO:0000256" key="2">
    <source>
        <dbReference type="SAM" id="Phobius"/>
    </source>
</evidence>